<dbReference type="InterPro" id="IPR003607">
    <property type="entry name" value="HD/PDEase_dom"/>
</dbReference>
<keyword evidence="3 13" id="KW-0548">Nucleotidyltransferase</keyword>
<dbReference type="GO" id="GO:0008033">
    <property type="term" value="P:tRNA processing"/>
    <property type="evidence" value="ECO:0007669"/>
    <property type="project" value="UniProtKB-KW"/>
</dbReference>
<dbReference type="InterPro" id="IPR043519">
    <property type="entry name" value="NT_sf"/>
</dbReference>
<keyword evidence="1 9" id="KW-0808">Transferase</keyword>
<comment type="similarity">
    <text evidence="9">Belongs to the tRNA nucleotidyltransferase/poly(A) polymerase family.</text>
</comment>
<evidence type="ECO:0000256" key="10">
    <source>
        <dbReference type="SAM" id="MobiDB-lite"/>
    </source>
</evidence>
<evidence type="ECO:0000256" key="2">
    <source>
        <dbReference type="ARBA" id="ARBA00022694"/>
    </source>
</evidence>
<keyword evidence="6" id="KW-0067">ATP-binding</keyword>
<dbReference type="PANTHER" id="PTHR47545:SF1">
    <property type="entry name" value="MULTIFUNCTIONAL CCA PROTEIN"/>
    <property type="match status" value="1"/>
</dbReference>
<evidence type="ECO:0000256" key="7">
    <source>
        <dbReference type="ARBA" id="ARBA00022842"/>
    </source>
</evidence>
<evidence type="ECO:0000256" key="8">
    <source>
        <dbReference type="ARBA" id="ARBA00022884"/>
    </source>
</evidence>
<dbReference type="SUPFAM" id="SSF81891">
    <property type="entry name" value="Poly A polymerase C-terminal region-like"/>
    <property type="match status" value="1"/>
</dbReference>
<evidence type="ECO:0000256" key="1">
    <source>
        <dbReference type="ARBA" id="ARBA00022679"/>
    </source>
</evidence>
<proteinExistence type="inferred from homology"/>
<dbReference type="GO" id="GO:0003723">
    <property type="term" value="F:RNA binding"/>
    <property type="evidence" value="ECO:0007669"/>
    <property type="project" value="UniProtKB-KW"/>
</dbReference>
<name>A0A317ZNM4_9BACT</name>
<dbReference type="Gene3D" id="1.10.3090.10">
    <property type="entry name" value="cca-adding enzyme, domain 2"/>
    <property type="match status" value="1"/>
</dbReference>
<evidence type="ECO:0000313" key="14">
    <source>
        <dbReference type="Proteomes" id="UP000247099"/>
    </source>
</evidence>
<dbReference type="OrthoDB" id="9805698at2"/>
<evidence type="ECO:0000256" key="3">
    <source>
        <dbReference type="ARBA" id="ARBA00022695"/>
    </source>
</evidence>
<dbReference type="Pfam" id="PF01966">
    <property type="entry name" value="HD"/>
    <property type="match status" value="1"/>
</dbReference>
<feature type="domain" description="HD" evidence="12">
    <location>
        <begin position="243"/>
        <end position="346"/>
    </location>
</feature>
<protein>
    <submittedName>
        <fullName evidence="13">Polynucleotide adenylyltransferase</fullName>
    </submittedName>
</protein>
<evidence type="ECO:0000256" key="6">
    <source>
        <dbReference type="ARBA" id="ARBA00022840"/>
    </source>
</evidence>
<feature type="region of interest" description="Disordered" evidence="10">
    <location>
        <begin position="73"/>
        <end position="96"/>
    </location>
</feature>
<dbReference type="Gene3D" id="3.30.460.10">
    <property type="entry name" value="Beta Polymerase, domain 2"/>
    <property type="match status" value="1"/>
</dbReference>
<dbReference type="PANTHER" id="PTHR47545">
    <property type="entry name" value="MULTIFUNCTIONAL CCA PROTEIN"/>
    <property type="match status" value="1"/>
</dbReference>
<dbReference type="InterPro" id="IPR002646">
    <property type="entry name" value="PolA_pol_head_dom"/>
</dbReference>
<dbReference type="GO" id="GO:0046872">
    <property type="term" value="F:metal ion binding"/>
    <property type="evidence" value="ECO:0007669"/>
    <property type="project" value="UniProtKB-KW"/>
</dbReference>
<dbReference type="EMBL" id="QHJQ01000001">
    <property type="protein sequence ID" value="PXA05777.1"/>
    <property type="molecule type" value="Genomic_DNA"/>
</dbReference>
<dbReference type="CDD" id="cd05398">
    <property type="entry name" value="NT_ClassII-CCAase"/>
    <property type="match status" value="1"/>
</dbReference>
<dbReference type="FunCoup" id="A0A317ZNM4">
    <property type="interactions" value="198"/>
</dbReference>
<dbReference type="InterPro" id="IPR006674">
    <property type="entry name" value="HD_domain"/>
</dbReference>
<keyword evidence="2" id="KW-0819">tRNA processing</keyword>
<dbReference type="GO" id="GO:0005524">
    <property type="term" value="F:ATP binding"/>
    <property type="evidence" value="ECO:0007669"/>
    <property type="project" value="UniProtKB-KW"/>
</dbReference>
<feature type="compositionally biased region" description="Basic and acidic residues" evidence="10">
    <location>
        <begin position="73"/>
        <end position="88"/>
    </location>
</feature>
<dbReference type="CDD" id="cd00077">
    <property type="entry name" value="HDc"/>
    <property type="match status" value="1"/>
</dbReference>
<gene>
    <name evidence="13" type="ORF">DDZ13_02440</name>
</gene>
<keyword evidence="7" id="KW-0460">Magnesium</keyword>
<evidence type="ECO:0000256" key="5">
    <source>
        <dbReference type="ARBA" id="ARBA00022741"/>
    </source>
</evidence>
<evidence type="ECO:0000259" key="11">
    <source>
        <dbReference type="Pfam" id="PF01743"/>
    </source>
</evidence>
<sequence length="439" mass="49157">MQSHGGRAHLVGGCVRDALLGIQAKDIDMEVYGLAVDAVEAALKPYFRLDTVGRSFGVLILKGEGIDLALPRRESKTGPRHTDFKVEGDPDMSPEEAASRRDFTINAICCDPLTGEIIDPFDGVADLKTRTLRHVSAAFSEDPLRVLRGMQFVARFQLKADSGTVELCRELNPADLPAERLWEEWKKLILKGQSLSAGLNFLKDCDWLQHFPELDALVGCEQDPKWHPEGDVWVHTLHCLDAYAAERIGDEWEDLVVGLAVLCHDFGKPDTSYTDDTGRIRSPRHDVEGVPVAKAFLERLTRQKKIFEEVLPLVEQHMRPLALYRDGAGDSAVRRLAARVKRVDRLVRVAHADKSGRPPIQPDSFPEGKWLLEKSKQLAIQDNAPKPILLGRHLIELDIKPGPHFGKILDRAYEAQLDGAFDNEDSGRAYLRKLVREIL</sequence>
<reference evidence="13 14" key="1">
    <citation type="submission" date="2018-05" db="EMBL/GenBank/DDBJ databases">
        <title>Coraliomargarita sinensis sp. nov., isolated from a marine solar saltern.</title>
        <authorList>
            <person name="Zhou L.Y."/>
        </authorList>
    </citation>
    <scope>NUCLEOTIDE SEQUENCE [LARGE SCALE GENOMIC DNA]</scope>
    <source>
        <strain evidence="13 14">WN38</strain>
    </source>
</reference>
<comment type="caution">
    <text evidence="13">The sequence shown here is derived from an EMBL/GenBank/DDBJ whole genome shotgun (WGS) entry which is preliminary data.</text>
</comment>
<accession>A0A317ZNM4</accession>
<keyword evidence="4" id="KW-0479">Metal-binding</keyword>
<dbReference type="GO" id="GO:0016779">
    <property type="term" value="F:nucleotidyltransferase activity"/>
    <property type="evidence" value="ECO:0007669"/>
    <property type="project" value="UniProtKB-KW"/>
</dbReference>
<evidence type="ECO:0000313" key="13">
    <source>
        <dbReference type="EMBL" id="PXA05777.1"/>
    </source>
</evidence>
<keyword evidence="8 9" id="KW-0694">RNA-binding</keyword>
<keyword evidence="5" id="KW-0547">Nucleotide-binding</keyword>
<dbReference type="Proteomes" id="UP000247099">
    <property type="component" value="Unassembled WGS sequence"/>
</dbReference>
<evidence type="ECO:0000256" key="4">
    <source>
        <dbReference type="ARBA" id="ARBA00022723"/>
    </source>
</evidence>
<evidence type="ECO:0000259" key="12">
    <source>
        <dbReference type="Pfam" id="PF01966"/>
    </source>
</evidence>
<dbReference type="InParanoid" id="A0A317ZNM4"/>
<evidence type="ECO:0000256" key="9">
    <source>
        <dbReference type="RuleBase" id="RU003953"/>
    </source>
</evidence>
<dbReference type="SUPFAM" id="SSF81301">
    <property type="entry name" value="Nucleotidyltransferase"/>
    <property type="match status" value="1"/>
</dbReference>
<dbReference type="Pfam" id="PF01743">
    <property type="entry name" value="PolyA_pol"/>
    <property type="match status" value="1"/>
</dbReference>
<feature type="domain" description="Poly A polymerase head" evidence="11">
    <location>
        <begin position="9"/>
        <end position="133"/>
    </location>
</feature>
<organism evidence="13 14">
    <name type="scientific">Coraliomargarita sinensis</name>
    <dbReference type="NCBI Taxonomy" id="2174842"/>
    <lineage>
        <taxon>Bacteria</taxon>
        <taxon>Pseudomonadati</taxon>
        <taxon>Verrucomicrobiota</taxon>
        <taxon>Opitutia</taxon>
        <taxon>Puniceicoccales</taxon>
        <taxon>Coraliomargaritaceae</taxon>
        <taxon>Coraliomargarita</taxon>
    </lineage>
</organism>
<dbReference type="AlphaFoldDB" id="A0A317ZNM4"/>
<keyword evidence="14" id="KW-1185">Reference proteome</keyword>
<dbReference type="InterPro" id="IPR050124">
    <property type="entry name" value="tRNA_CCA-adding_enzyme"/>
</dbReference>